<feature type="transmembrane region" description="Helical" evidence="1">
    <location>
        <begin position="59"/>
        <end position="81"/>
    </location>
</feature>
<dbReference type="CDD" id="cd03392">
    <property type="entry name" value="PAP2_like_2"/>
    <property type="match status" value="1"/>
</dbReference>
<proteinExistence type="predicted"/>
<dbReference type="SMART" id="SM00014">
    <property type="entry name" value="acidPPc"/>
    <property type="match status" value="1"/>
</dbReference>
<dbReference type="PANTHER" id="PTHR14969">
    <property type="entry name" value="SPHINGOSINE-1-PHOSPHATE PHOSPHOHYDROLASE"/>
    <property type="match status" value="1"/>
</dbReference>
<evidence type="ECO:0000259" key="2">
    <source>
        <dbReference type="SMART" id="SM00014"/>
    </source>
</evidence>
<dbReference type="InterPro" id="IPR036938">
    <property type="entry name" value="PAP2/HPO_sf"/>
</dbReference>
<keyword evidence="4" id="KW-1185">Reference proteome</keyword>
<feature type="transmembrane region" description="Helical" evidence="1">
    <location>
        <begin position="161"/>
        <end position="181"/>
    </location>
</feature>
<dbReference type="OrthoDB" id="9789113at2"/>
<name>A0A559JGJ8_9BACL</name>
<reference evidence="3 4" key="1">
    <citation type="submission" date="2019-07" db="EMBL/GenBank/DDBJ databases">
        <authorList>
            <person name="Kim J."/>
        </authorList>
    </citation>
    <scope>NUCLEOTIDE SEQUENCE [LARGE SCALE GENOMIC DNA]</scope>
    <source>
        <strain evidence="3 4">JC52</strain>
    </source>
</reference>
<dbReference type="EMBL" id="VNJI01000085">
    <property type="protein sequence ID" value="TVX98995.1"/>
    <property type="molecule type" value="Genomic_DNA"/>
</dbReference>
<keyword evidence="1" id="KW-1133">Transmembrane helix</keyword>
<organism evidence="3 4">
    <name type="scientific">Paenibacillus cremeus</name>
    <dbReference type="NCBI Taxonomy" id="2163881"/>
    <lineage>
        <taxon>Bacteria</taxon>
        <taxon>Bacillati</taxon>
        <taxon>Bacillota</taxon>
        <taxon>Bacilli</taxon>
        <taxon>Bacillales</taxon>
        <taxon>Paenibacillaceae</taxon>
        <taxon>Paenibacillus</taxon>
    </lineage>
</organism>
<feature type="transmembrane region" description="Helical" evidence="1">
    <location>
        <begin position="131"/>
        <end position="149"/>
    </location>
</feature>
<dbReference type="SUPFAM" id="SSF48317">
    <property type="entry name" value="Acid phosphatase/Vanadium-dependent haloperoxidase"/>
    <property type="match status" value="1"/>
</dbReference>
<evidence type="ECO:0000313" key="4">
    <source>
        <dbReference type="Proteomes" id="UP000317036"/>
    </source>
</evidence>
<sequence length="221" mass="24861">MVKLKQQLSFAFIISILFAVGFGFVSYAVSEKKVTNFDQTIISGVQGAESPALTHVMKFFTFIGNGYCVVFVSAIVLFFLYQVLHHRKELILFIAVVVGSAVLNETLKLIFHRARPTLHRIVVANGFSFPSGHSMSAFSLYGIVAFLLWRHTSTPLGRGILIMLSMIMILTIGVSRIYLGVHYPSDVVGGFLASGCWLCASIWFYQRYQEKKYEEQLKRNT</sequence>
<evidence type="ECO:0000313" key="3">
    <source>
        <dbReference type="EMBL" id="TVX98995.1"/>
    </source>
</evidence>
<feature type="transmembrane region" description="Helical" evidence="1">
    <location>
        <begin position="187"/>
        <end position="205"/>
    </location>
</feature>
<feature type="transmembrane region" description="Helical" evidence="1">
    <location>
        <begin position="90"/>
        <end position="111"/>
    </location>
</feature>
<feature type="transmembrane region" description="Helical" evidence="1">
    <location>
        <begin position="7"/>
        <end position="29"/>
    </location>
</feature>
<dbReference type="InterPro" id="IPR000326">
    <property type="entry name" value="PAP2/HPO"/>
</dbReference>
<evidence type="ECO:0000256" key="1">
    <source>
        <dbReference type="SAM" id="Phobius"/>
    </source>
</evidence>
<dbReference type="AlphaFoldDB" id="A0A559JGJ8"/>
<dbReference type="Proteomes" id="UP000317036">
    <property type="component" value="Unassembled WGS sequence"/>
</dbReference>
<dbReference type="RefSeq" id="WP_144855000.1">
    <property type="nucleotide sequence ID" value="NZ_VNJI01000085.1"/>
</dbReference>
<dbReference type="Gene3D" id="1.20.144.10">
    <property type="entry name" value="Phosphatidic acid phosphatase type 2/haloperoxidase"/>
    <property type="match status" value="2"/>
</dbReference>
<keyword evidence="1" id="KW-0812">Transmembrane</keyword>
<gene>
    <name evidence="3" type="ORF">FPZ49_34110</name>
</gene>
<dbReference type="Pfam" id="PF01569">
    <property type="entry name" value="PAP2"/>
    <property type="match status" value="1"/>
</dbReference>
<dbReference type="PANTHER" id="PTHR14969:SF13">
    <property type="entry name" value="AT30094P"/>
    <property type="match status" value="1"/>
</dbReference>
<keyword evidence="1" id="KW-0472">Membrane</keyword>
<protein>
    <submittedName>
        <fullName evidence="3">Phosphatase PAP2 family protein</fullName>
    </submittedName>
</protein>
<feature type="domain" description="Phosphatidic acid phosphatase type 2/haloperoxidase" evidence="2">
    <location>
        <begin position="88"/>
        <end position="202"/>
    </location>
</feature>
<accession>A0A559JGJ8</accession>
<comment type="caution">
    <text evidence="3">The sequence shown here is derived from an EMBL/GenBank/DDBJ whole genome shotgun (WGS) entry which is preliminary data.</text>
</comment>